<dbReference type="SUPFAM" id="SSF56300">
    <property type="entry name" value="Metallo-dependent phosphatases"/>
    <property type="match status" value="1"/>
</dbReference>
<dbReference type="PANTHER" id="PTHR43143">
    <property type="entry name" value="METALLOPHOSPHOESTERASE, CALCINEURIN SUPERFAMILY"/>
    <property type="match status" value="1"/>
</dbReference>
<reference evidence="3 4" key="1">
    <citation type="journal article" date="2022" name="Int. J. Syst. Evol. Microbiol.">
        <title>Prevotella herbatica sp. nov., a plant polysaccharide-decomposing anaerobic bacterium isolated from a methanogenic reactor.</title>
        <authorList>
            <person name="Uek A."/>
            <person name="Tonouchi A."/>
            <person name="Kaku N."/>
            <person name="Ueki K."/>
        </authorList>
    </citation>
    <scope>NUCLEOTIDE SEQUENCE [LARGE SCALE GENOMIC DNA]</scope>
    <source>
        <strain evidence="3 4">WR041</strain>
    </source>
</reference>
<dbReference type="Pfam" id="PF16371">
    <property type="entry name" value="MetallophosN"/>
    <property type="match status" value="1"/>
</dbReference>
<evidence type="ECO:0000259" key="2">
    <source>
        <dbReference type="Pfam" id="PF16371"/>
    </source>
</evidence>
<dbReference type="InterPro" id="IPR029052">
    <property type="entry name" value="Metallo-depent_PP-like"/>
</dbReference>
<name>A0ABM7NXG9_9BACT</name>
<evidence type="ECO:0000313" key="3">
    <source>
        <dbReference type="EMBL" id="BCS85160.1"/>
    </source>
</evidence>
<dbReference type="InterPro" id="IPR032288">
    <property type="entry name" value="Metallophos_C"/>
</dbReference>
<dbReference type="Pfam" id="PF16370">
    <property type="entry name" value="MetallophosC"/>
    <property type="match status" value="1"/>
</dbReference>
<accession>A0ABM7NXG9</accession>
<organism evidence="3 4">
    <name type="scientific">Prevotella herbatica</name>
    <dbReference type="NCBI Taxonomy" id="2801997"/>
    <lineage>
        <taxon>Bacteria</taxon>
        <taxon>Pseudomonadati</taxon>
        <taxon>Bacteroidota</taxon>
        <taxon>Bacteroidia</taxon>
        <taxon>Bacteroidales</taxon>
        <taxon>Prevotellaceae</taxon>
        <taxon>Prevotella</taxon>
    </lineage>
</organism>
<feature type="domain" description="Calcineurin-like phosphoesterase C-terminal" evidence="1">
    <location>
        <begin position="316"/>
        <end position="457"/>
    </location>
</feature>
<evidence type="ECO:0000313" key="4">
    <source>
        <dbReference type="Proteomes" id="UP001319045"/>
    </source>
</evidence>
<dbReference type="EMBL" id="AP024484">
    <property type="protein sequence ID" value="BCS85160.1"/>
    <property type="molecule type" value="Genomic_DNA"/>
</dbReference>
<dbReference type="InterPro" id="IPR032285">
    <property type="entry name" value="Metallophos_N"/>
</dbReference>
<protein>
    <submittedName>
        <fullName evidence="3">Serine/threonine protein phosphatase</fullName>
    </submittedName>
</protein>
<dbReference type="InterPro" id="IPR051918">
    <property type="entry name" value="STPP_CPPED1"/>
</dbReference>
<feature type="domain" description="Calcineurin-like phosphoesterase N-terminal" evidence="2">
    <location>
        <begin position="12"/>
        <end position="91"/>
    </location>
</feature>
<sequence length="463" mass="53724">MVAQNYKITVMGKVCNQLGNGIPNVVVNDGANFVKTNMKGEYRIVADTTKSKFVTISTPSEYMLPHKDGIAYGFYAAINKLKGKSVRTHNFILNKRENESDKFYYIAISDPQINDEHDYKRWCNETVKDLKSEISRMNKEREVIGITLGDLVFSKRNIWEPFKKSIKNTGMTTFMCIGNHDMIKSIPSLENSPKGAKIYSEMDFMNYFGPTDYSFNIGKIHVVTINNINNMQHNKYVEMLTPSKLEWLRKDLSYIPKGSMIFLNMHAPGWNKWYPYANMHNTPMLDKLLQEYDVHVFCGHSHFYQDVDVNEHLYQHNIGAAGGAWWWGDVNRCGAPNGYMIVDVDGTKVRCIYKATGKPTEYQIHVYKKGEFSTQKDFIVANVWDYDDKCSVEWIQDGVNKGKMEQFKDKDEEYSRIKNEHHVNLPECYTTHLFRLKPEQGAKKIEIIFTNHYGDKYKENIVL</sequence>
<dbReference type="Proteomes" id="UP001319045">
    <property type="component" value="Chromosome"/>
</dbReference>
<dbReference type="Gene3D" id="3.60.21.10">
    <property type="match status" value="1"/>
</dbReference>
<proteinExistence type="predicted"/>
<dbReference type="PANTHER" id="PTHR43143:SF1">
    <property type="entry name" value="SERINE_THREONINE-PROTEIN PHOSPHATASE CPPED1"/>
    <property type="match status" value="1"/>
</dbReference>
<evidence type="ECO:0000259" key="1">
    <source>
        <dbReference type="Pfam" id="PF16370"/>
    </source>
</evidence>
<keyword evidence="4" id="KW-1185">Reference proteome</keyword>
<gene>
    <name evidence="3" type="ORF">prwr041_10530</name>
</gene>